<dbReference type="EMBL" id="CADEAL010003334">
    <property type="protein sequence ID" value="CAB1444285.1"/>
    <property type="molecule type" value="Genomic_DNA"/>
</dbReference>
<sequence length="178" mass="20424">MRERDGRNKREGEEQTVTWNLSQDKRDEEKDGDGDEASSGRSEGCDGGRLRERDGGMDGKEAWVRRGRDGQSAADWGEGWKNGWKEECDRWVVPGQSWEGAERLASQDRDESGCHFRNSQSRPRSGFGDHLWDQCPRRDLEFESLHTVELLEDTEPPQAGLLFIFIFISPFTETILMD</sequence>
<dbReference type="Proteomes" id="UP001153269">
    <property type="component" value="Unassembled WGS sequence"/>
</dbReference>
<gene>
    <name evidence="2" type="ORF">PLEPLA_LOCUS32001</name>
</gene>
<feature type="region of interest" description="Disordered" evidence="1">
    <location>
        <begin position="104"/>
        <end position="124"/>
    </location>
</feature>
<evidence type="ECO:0000313" key="3">
    <source>
        <dbReference type="Proteomes" id="UP001153269"/>
    </source>
</evidence>
<proteinExistence type="predicted"/>
<feature type="compositionally biased region" description="Basic and acidic residues" evidence="1">
    <location>
        <begin position="104"/>
        <end position="114"/>
    </location>
</feature>
<dbReference type="AlphaFoldDB" id="A0A9N7YZT1"/>
<accession>A0A9N7YZT1</accession>
<reference evidence="2" key="1">
    <citation type="submission" date="2020-03" db="EMBL/GenBank/DDBJ databases">
        <authorList>
            <person name="Weist P."/>
        </authorList>
    </citation>
    <scope>NUCLEOTIDE SEQUENCE</scope>
</reference>
<evidence type="ECO:0000256" key="1">
    <source>
        <dbReference type="SAM" id="MobiDB-lite"/>
    </source>
</evidence>
<evidence type="ECO:0000313" key="2">
    <source>
        <dbReference type="EMBL" id="CAB1444285.1"/>
    </source>
</evidence>
<comment type="caution">
    <text evidence="2">The sequence shown here is derived from an EMBL/GenBank/DDBJ whole genome shotgun (WGS) entry which is preliminary data.</text>
</comment>
<organism evidence="2 3">
    <name type="scientific">Pleuronectes platessa</name>
    <name type="common">European plaice</name>
    <dbReference type="NCBI Taxonomy" id="8262"/>
    <lineage>
        <taxon>Eukaryota</taxon>
        <taxon>Metazoa</taxon>
        <taxon>Chordata</taxon>
        <taxon>Craniata</taxon>
        <taxon>Vertebrata</taxon>
        <taxon>Euteleostomi</taxon>
        <taxon>Actinopterygii</taxon>
        <taxon>Neopterygii</taxon>
        <taxon>Teleostei</taxon>
        <taxon>Neoteleostei</taxon>
        <taxon>Acanthomorphata</taxon>
        <taxon>Carangaria</taxon>
        <taxon>Pleuronectiformes</taxon>
        <taxon>Pleuronectoidei</taxon>
        <taxon>Pleuronectidae</taxon>
        <taxon>Pleuronectes</taxon>
    </lineage>
</organism>
<protein>
    <submittedName>
        <fullName evidence="2">Uncharacterized protein</fullName>
    </submittedName>
</protein>
<feature type="compositionally biased region" description="Basic and acidic residues" evidence="1">
    <location>
        <begin position="1"/>
        <end position="13"/>
    </location>
</feature>
<feature type="region of interest" description="Disordered" evidence="1">
    <location>
        <begin position="1"/>
        <end position="81"/>
    </location>
</feature>
<name>A0A9N7YZT1_PLEPL</name>
<keyword evidence="3" id="KW-1185">Reference proteome</keyword>
<feature type="compositionally biased region" description="Basic and acidic residues" evidence="1">
    <location>
        <begin position="43"/>
        <end position="69"/>
    </location>
</feature>